<sequence length="179" mass="20921">MTNMDTQYDNALLGILQNEGKLEKFLDVIFGFLMRRTDFFYIMTPEQRNIGFSPGVSIQMILKVCCNIKIFCRLTKNTKQYLIIINDVVRQKAINQLKPSPQSPKKNQKIQIYLFHLRVVIKMCVTVHRIQQVQDPRMKKMSQEFIKQIPIAITELLEIITHGAKPSRILILKLKCQKV</sequence>
<dbReference type="EMBL" id="AY814629">
    <property type="protein sequence ID" value="AAW26361.1"/>
    <property type="molecule type" value="mRNA"/>
</dbReference>
<protein>
    <submittedName>
        <fullName evidence="2">SJCHGC02543 protein</fullName>
    </submittedName>
</protein>
<proteinExistence type="evidence at transcript level"/>
<dbReference type="AlphaFoldDB" id="Q5DCU5"/>
<organism evidence="2">
    <name type="scientific">Schistosoma japonicum</name>
    <name type="common">Blood fluke</name>
    <dbReference type="NCBI Taxonomy" id="6182"/>
    <lineage>
        <taxon>Eukaryota</taxon>
        <taxon>Metazoa</taxon>
        <taxon>Spiralia</taxon>
        <taxon>Lophotrochozoa</taxon>
        <taxon>Platyhelminthes</taxon>
        <taxon>Trematoda</taxon>
        <taxon>Digenea</taxon>
        <taxon>Strigeidida</taxon>
        <taxon>Schistosomatoidea</taxon>
        <taxon>Schistosomatidae</taxon>
        <taxon>Schistosoma</taxon>
    </lineage>
</organism>
<dbReference type="Pfam" id="PF14050">
    <property type="entry name" value="Nudc_N"/>
    <property type="match status" value="1"/>
</dbReference>
<feature type="domain" description="NudC N-terminal" evidence="1">
    <location>
        <begin position="7"/>
        <end position="64"/>
    </location>
</feature>
<accession>Q5DCU5</accession>
<dbReference type="InterPro" id="IPR025934">
    <property type="entry name" value="NudC_N_dom"/>
</dbReference>
<evidence type="ECO:0000313" key="2">
    <source>
        <dbReference type="EMBL" id="AAW26361.1"/>
    </source>
</evidence>
<name>Q5DCU5_SCHJA</name>
<reference evidence="2" key="1">
    <citation type="submission" date="2004-11" db="EMBL/GenBank/DDBJ databases">
        <title>The full-length cDNA sequences of Schistosoma japonicum genes.</title>
        <authorList>
            <person name="Han Z."/>
        </authorList>
    </citation>
    <scope>NUCLEOTIDE SEQUENCE</scope>
</reference>
<reference evidence="2" key="2">
    <citation type="journal article" date="2006" name="PLoS Pathog.">
        <title>New perspectives on host-parasite interplay by comparative transcriptomic and proteomic analyses of Schistosoma japonicum.</title>
        <authorList>
            <person name="Liu F."/>
            <person name="Lu J."/>
            <person name="Hu W."/>
            <person name="Wang S.Y."/>
            <person name="Cui S.J."/>
            <person name="Chi M."/>
            <person name="Yan Q."/>
            <person name="Wang X.R."/>
            <person name="Song H.D."/>
            <person name="Xu X.N."/>
            <person name="Wang J.J."/>
            <person name="Zhang X.L."/>
            <person name="Zhang X."/>
            <person name="Wang Z.Q."/>
            <person name="Xue C.L."/>
            <person name="Brindley P.J."/>
            <person name="McManus D.P."/>
            <person name="Yang P.Y."/>
            <person name="Feng Z."/>
            <person name="Chen Z."/>
            <person name="Han Z.G."/>
        </authorList>
    </citation>
    <scope>NUCLEOTIDE SEQUENCE</scope>
</reference>
<evidence type="ECO:0000259" key="1">
    <source>
        <dbReference type="Pfam" id="PF14050"/>
    </source>
</evidence>